<organism evidence="2 3">
    <name type="scientific">Botryotinia fuckeliana (strain B05.10)</name>
    <name type="common">Noble rot fungus</name>
    <name type="synonym">Botrytis cinerea</name>
    <dbReference type="NCBI Taxonomy" id="332648"/>
    <lineage>
        <taxon>Eukaryota</taxon>
        <taxon>Fungi</taxon>
        <taxon>Dikarya</taxon>
        <taxon>Ascomycota</taxon>
        <taxon>Pezizomycotina</taxon>
        <taxon>Leotiomycetes</taxon>
        <taxon>Helotiales</taxon>
        <taxon>Sclerotiniaceae</taxon>
        <taxon>Botrytis</taxon>
    </lineage>
</organism>
<reference evidence="2 3" key="2">
    <citation type="journal article" date="2012" name="Eukaryot. Cell">
        <title>Genome update of Botrytis cinerea strains B05.10 and T4.</title>
        <authorList>
            <person name="Staats M."/>
            <person name="van Kan J.A."/>
        </authorList>
    </citation>
    <scope>NUCLEOTIDE SEQUENCE [LARGE SCALE GENOMIC DNA]</scope>
    <source>
        <strain evidence="2 3">B05.10</strain>
    </source>
</reference>
<gene>
    <name evidence="2" type="ORF">BCIN_01g02720</name>
</gene>
<dbReference type="PANTHER" id="PTHR34693:SF1">
    <property type="entry name" value="PROTEIN PAR32"/>
    <property type="match status" value="1"/>
</dbReference>
<proteinExistence type="predicted"/>
<evidence type="ECO:0000256" key="1">
    <source>
        <dbReference type="SAM" id="MobiDB-lite"/>
    </source>
</evidence>
<dbReference type="Proteomes" id="UP000001798">
    <property type="component" value="Chromosome 1"/>
</dbReference>
<protein>
    <submittedName>
        <fullName evidence="2">Uncharacterized protein</fullName>
    </submittedName>
</protein>
<reference evidence="2 3" key="3">
    <citation type="journal article" date="2017" name="Mol. Plant Pathol.">
        <title>A gapless genome sequence of the fungus Botrytis cinerea.</title>
        <authorList>
            <person name="Van Kan J.A."/>
            <person name="Stassen J.H."/>
            <person name="Mosbach A."/>
            <person name="Van Der Lee T.A."/>
            <person name="Faino L."/>
            <person name="Farmer A.D."/>
            <person name="Papasotiriou D.G."/>
            <person name="Zhou S."/>
            <person name="Seidl M.F."/>
            <person name="Cottam E."/>
            <person name="Edel D."/>
            <person name="Hahn M."/>
            <person name="Schwartz D.C."/>
            <person name="Dietrich R.A."/>
            <person name="Widdison S."/>
            <person name="Scalliet G."/>
        </authorList>
    </citation>
    <scope>NUCLEOTIDE SEQUENCE [LARGE SCALE GENOMIC DNA]</scope>
    <source>
        <strain evidence="2 3">B05.10</strain>
    </source>
</reference>
<dbReference type="AlphaFoldDB" id="A0A384J4Q8"/>
<evidence type="ECO:0000313" key="2">
    <source>
        <dbReference type="EMBL" id="ATZ45502.1"/>
    </source>
</evidence>
<dbReference type="VEuPathDB" id="FungiDB:Bcin01g02720"/>
<feature type="region of interest" description="Disordered" evidence="1">
    <location>
        <begin position="25"/>
        <end position="106"/>
    </location>
</feature>
<dbReference type="InterPro" id="IPR053203">
    <property type="entry name" value="Cisplatin_resist-associated"/>
</dbReference>
<evidence type="ECO:0000313" key="3">
    <source>
        <dbReference type="Proteomes" id="UP000001798"/>
    </source>
</evidence>
<dbReference type="KEGG" id="bfu:BCIN_01g02720"/>
<dbReference type="EMBL" id="CP009805">
    <property type="protein sequence ID" value="ATZ45502.1"/>
    <property type="molecule type" value="Genomic_DNA"/>
</dbReference>
<sequence>MAALPQYLAEEELHRASLSSIRSANLSHGRGGVGNIGTSAHDDEPLALSTPTIKSDIYTTGRGGSGNMAKNTDPESARRAQDVVGNPRRESSSSSHVGRGGAANVFRPSEAEIAAARKDTKWDNAISDEDELDYSKLDNKLDAQKGLADKGKAWLKERIGKA</sequence>
<dbReference type="RefSeq" id="XP_024546100.1">
    <property type="nucleotide sequence ID" value="XM_024690332.1"/>
</dbReference>
<name>A0A384J4Q8_BOTFB</name>
<reference evidence="2 3" key="1">
    <citation type="journal article" date="2011" name="PLoS Genet.">
        <title>Genomic analysis of the necrotrophic fungal pathogens Sclerotinia sclerotiorum and Botrytis cinerea.</title>
        <authorList>
            <person name="Amselem J."/>
            <person name="Cuomo C.A."/>
            <person name="van Kan J.A."/>
            <person name="Viaud M."/>
            <person name="Benito E.P."/>
            <person name="Couloux A."/>
            <person name="Coutinho P.M."/>
            <person name="de Vries R.P."/>
            <person name="Dyer P.S."/>
            <person name="Fillinger S."/>
            <person name="Fournier E."/>
            <person name="Gout L."/>
            <person name="Hahn M."/>
            <person name="Kohn L."/>
            <person name="Lapalu N."/>
            <person name="Plummer K.M."/>
            <person name="Pradier J.M."/>
            <person name="Quevillon E."/>
            <person name="Sharon A."/>
            <person name="Simon A."/>
            <person name="ten Have A."/>
            <person name="Tudzynski B."/>
            <person name="Tudzynski P."/>
            <person name="Wincker P."/>
            <person name="Andrew M."/>
            <person name="Anthouard V."/>
            <person name="Beever R.E."/>
            <person name="Beffa R."/>
            <person name="Benoit I."/>
            <person name="Bouzid O."/>
            <person name="Brault B."/>
            <person name="Chen Z."/>
            <person name="Choquer M."/>
            <person name="Collemare J."/>
            <person name="Cotton P."/>
            <person name="Danchin E.G."/>
            <person name="Da Silva C."/>
            <person name="Gautier A."/>
            <person name="Giraud C."/>
            <person name="Giraud T."/>
            <person name="Gonzalez C."/>
            <person name="Grossetete S."/>
            <person name="Guldener U."/>
            <person name="Henrissat B."/>
            <person name="Howlett B.J."/>
            <person name="Kodira C."/>
            <person name="Kretschmer M."/>
            <person name="Lappartient A."/>
            <person name="Leroch M."/>
            <person name="Levis C."/>
            <person name="Mauceli E."/>
            <person name="Neuveglise C."/>
            <person name="Oeser B."/>
            <person name="Pearson M."/>
            <person name="Poulain J."/>
            <person name="Poussereau N."/>
            <person name="Quesneville H."/>
            <person name="Rascle C."/>
            <person name="Schumacher J."/>
            <person name="Segurens B."/>
            <person name="Sexton A."/>
            <person name="Silva E."/>
            <person name="Sirven C."/>
            <person name="Soanes D.M."/>
            <person name="Talbot N.J."/>
            <person name="Templeton M."/>
            <person name="Yandava C."/>
            <person name="Yarden O."/>
            <person name="Zeng Q."/>
            <person name="Rollins J.A."/>
            <person name="Lebrun M.H."/>
            <person name="Dickman M."/>
        </authorList>
    </citation>
    <scope>NUCLEOTIDE SEQUENCE [LARGE SCALE GENOMIC DNA]</scope>
    <source>
        <strain evidence="2 3">B05.10</strain>
    </source>
</reference>
<keyword evidence="3" id="KW-1185">Reference proteome</keyword>
<dbReference type="OrthoDB" id="3063476at2759"/>
<dbReference type="InterPro" id="IPR022024">
    <property type="entry name" value="DUF3602"/>
</dbReference>
<accession>A0A384J4Q8</accession>
<feature type="compositionally biased region" description="Basic and acidic residues" evidence="1">
    <location>
        <begin position="72"/>
        <end position="91"/>
    </location>
</feature>
<dbReference type="GeneID" id="5430463"/>
<dbReference type="PANTHER" id="PTHR34693">
    <property type="entry name" value="PROTEIN PAR32"/>
    <property type="match status" value="1"/>
</dbReference>
<dbReference type="Pfam" id="PF12223">
    <property type="entry name" value="DUF3602"/>
    <property type="match status" value="1"/>
</dbReference>